<sequence>MKDKTKSINDYSDTISNNVTKACSISVVLQAAIENDCEPTKPHLVNTLWAVIDLLAEAEQAEERILEIERGHKRGEKPQTAGEGADASTTRESGVKAA</sequence>
<dbReference type="AlphaFoldDB" id="A0AAV3UWK4"/>
<name>A0AAV3UWK4_9ALTE</name>
<dbReference type="Proteomes" id="UP000006320">
    <property type="component" value="Unassembled WGS sequence"/>
</dbReference>
<gene>
    <name evidence="2" type="ORF">GCHA_1560</name>
</gene>
<dbReference type="RefSeq" id="WP_007986654.1">
    <property type="nucleotide sequence ID" value="NZ_BAEM01000022.1"/>
</dbReference>
<accession>A0AAV3UWK4</accession>
<evidence type="ECO:0000313" key="3">
    <source>
        <dbReference type="Proteomes" id="UP000006320"/>
    </source>
</evidence>
<reference evidence="2 3" key="1">
    <citation type="journal article" date="2017" name="Antonie Van Leeuwenhoek">
        <title>Rhizobium rhizosphaerae sp. nov., a novel species isolated from rice rhizosphere.</title>
        <authorList>
            <person name="Zhao J.J."/>
            <person name="Zhang J."/>
            <person name="Zhang R.J."/>
            <person name="Zhang C.W."/>
            <person name="Yin H.Q."/>
            <person name="Zhang X.X."/>
        </authorList>
    </citation>
    <scope>NUCLEOTIDE SEQUENCE [LARGE SCALE GENOMIC DNA]</scope>
    <source>
        <strain evidence="2 3">S18K6</strain>
    </source>
</reference>
<dbReference type="EMBL" id="BAEM01000022">
    <property type="protein sequence ID" value="GAC09514.1"/>
    <property type="molecule type" value="Genomic_DNA"/>
</dbReference>
<proteinExistence type="predicted"/>
<evidence type="ECO:0000313" key="2">
    <source>
        <dbReference type="EMBL" id="GAC09514.1"/>
    </source>
</evidence>
<feature type="region of interest" description="Disordered" evidence="1">
    <location>
        <begin position="67"/>
        <end position="98"/>
    </location>
</feature>
<protein>
    <submittedName>
        <fullName evidence="2">Uncharacterized protein</fullName>
    </submittedName>
</protein>
<comment type="caution">
    <text evidence="2">The sequence shown here is derived from an EMBL/GenBank/DDBJ whole genome shotgun (WGS) entry which is preliminary data.</text>
</comment>
<organism evidence="2 3">
    <name type="scientific">Paraglaciecola chathamensis S18K6</name>
    <dbReference type="NCBI Taxonomy" id="1127672"/>
    <lineage>
        <taxon>Bacteria</taxon>
        <taxon>Pseudomonadati</taxon>
        <taxon>Pseudomonadota</taxon>
        <taxon>Gammaproteobacteria</taxon>
        <taxon>Alteromonadales</taxon>
        <taxon>Alteromonadaceae</taxon>
        <taxon>Paraglaciecola</taxon>
    </lineage>
</organism>
<evidence type="ECO:0000256" key="1">
    <source>
        <dbReference type="SAM" id="MobiDB-lite"/>
    </source>
</evidence>